<dbReference type="AlphaFoldDB" id="A0A194WCZ4"/>
<proteinExistence type="predicted"/>
<organism evidence="1 2">
    <name type="scientific">Cytospora mali</name>
    <name type="common">Apple Valsa canker fungus</name>
    <name type="synonym">Valsa mali</name>
    <dbReference type="NCBI Taxonomy" id="578113"/>
    <lineage>
        <taxon>Eukaryota</taxon>
        <taxon>Fungi</taxon>
        <taxon>Dikarya</taxon>
        <taxon>Ascomycota</taxon>
        <taxon>Pezizomycotina</taxon>
        <taxon>Sordariomycetes</taxon>
        <taxon>Sordariomycetidae</taxon>
        <taxon>Diaporthales</taxon>
        <taxon>Cytosporaceae</taxon>
        <taxon>Cytospora</taxon>
    </lineage>
</organism>
<dbReference type="Proteomes" id="UP000078559">
    <property type="component" value="Chromosome 12"/>
</dbReference>
<evidence type="ECO:0000313" key="2">
    <source>
        <dbReference type="Proteomes" id="UP000078559"/>
    </source>
</evidence>
<evidence type="ECO:0000313" key="1">
    <source>
        <dbReference type="EMBL" id="KUI74274.1"/>
    </source>
</evidence>
<name>A0A194WCZ4_CYTMA</name>
<dbReference type="EMBL" id="CM003109">
    <property type="protein sequence ID" value="KUI74274.1"/>
    <property type="molecule type" value="Genomic_DNA"/>
</dbReference>
<keyword evidence="2" id="KW-1185">Reference proteome</keyword>
<gene>
    <name evidence="1" type="ORF">VM1G_11952</name>
</gene>
<protein>
    <submittedName>
        <fullName evidence="1">Uncharacterized protein</fullName>
    </submittedName>
</protein>
<accession>A0A194WCZ4</accession>
<reference evidence="1" key="1">
    <citation type="submission" date="2014-12" db="EMBL/GenBank/DDBJ databases">
        <title>Genome Sequence of Valsa Canker Pathogens Uncovers a Specific Adaption of Colonization on Woody Bark.</title>
        <authorList>
            <person name="Yin Z."/>
            <person name="Liu H."/>
            <person name="Gao X."/>
            <person name="Li Z."/>
            <person name="Song N."/>
            <person name="Ke X."/>
            <person name="Dai Q."/>
            <person name="Wu Y."/>
            <person name="Sun Y."/>
            <person name="Xu J.-R."/>
            <person name="Kang Z.K."/>
            <person name="Wang L."/>
            <person name="Huang L."/>
        </authorList>
    </citation>
    <scope>NUCLEOTIDE SEQUENCE [LARGE SCALE GENOMIC DNA]</scope>
    <source>
        <strain evidence="1">03-8</strain>
    </source>
</reference>
<sequence length="76" mass="8419">MESVYYKRSIERDADGPWYDRSSPIPSVDECGGQALGDAQDVSLQIQMLALNNHISNALLTAVTIRIPPKHLQLPL</sequence>